<keyword evidence="3 7" id="KW-0812">Transmembrane</keyword>
<dbReference type="GO" id="GO:0030003">
    <property type="term" value="P:intracellular monoatomic cation homeostasis"/>
    <property type="evidence" value="ECO:0007669"/>
    <property type="project" value="UniProtKB-ARBA"/>
</dbReference>
<dbReference type="Gene3D" id="1.20.1510.10">
    <property type="entry name" value="Cation efflux protein transmembrane domain"/>
    <property type="match status" value="1"/>
</dbReference>
<comment type="caution">
    <text evidence="10">The sequence shown here is derived from an EMBL/GenBank/DDBJ whole genome shotgun (WGS) entry which is preliminary data.</text>
</comment>
<dbReference type="NCBIfam" id="TIGR01297">
    <property type="entry name" value="CDF"/>
    <property type="match status" value="1"/>
</dbReference>
<feature type="domain" description="Cation efflux protein transmembrane" evidence="8">
    <location>
        <begin position="108"/>
        <end position="293"/>
    </location>
</feature>
<evidence type="ECO:0000313" key="10">
    <source>
        <dbReference type="EMBL" id="KAJ1967496.1"/>
    </source>
</evidence>
<proteinExistence type="predicted"/>
<dbReference type="InterPro" id="IPR050291">
    <property type="entry name" value="CDF_Transporter"/>
</dbReference>
<dbReference type="SUPFAM" id="SSF161111">
    <property type="entry name" value="Cation efflux protein transmembrane domain-like"/>
    <property type="match status" value="1"/>
</dbReference>
<evidence type="ECO:0000256" key="5">
    <source>
        <dbReference type="ARBA" id="ARBA00023065"/>
    </source>
</evidence>
<feature type="transmembrane region" description="Helical" evidence="7">
    <location>
        <begin position="104"/>
        <end position="125"/>
    </location>
</feature>
<evidence type="ECO:0000256" key="4">
    <source>
        <dbReference type="ARBA" id="ARBA00022989"/>
    </source>
</evidence>
<evidence type="ECO:0000256" key="7">
    <source>
        <dbReference type="SAM" id="Phobius"/>
    </source>
</evidence>
<name>A0A9W8ARQ0_9FUNG</name>
<evidence type="ECO:0000259" key="9">
    <source>
        <dbReference type="Pfam" id="PF16916"/>
    </source>
</evidence>
<organism evidence="10 11">
    <name type="scientific">Dispira parvispora</name>
    <dbReference type="NCBI Taxonomy" id="1520584"/>
    <lineage>
        <taxon>Eukaryota</taxon>
        <taxon>Fungi</taxon>
        <taxon>Fungi incertae sedis</taxon>
        <taxon>Zoopagomycota</taxon>
        <taxon>Kickxellomycotina</taxon>
        <taxon>Dimargaritomycetes</taxon>
        <taxon>Dimargaritales</taxon>
        <taxon>Dimargaritaceae</taxon>
        <taxon>Dispira</taxon>
    </lineage>
</organism>
<keyword evidence="5" id="KW-0406">Ion transport</keyword>
<dbReference type="GO" id="GO:0016020">
    <property type="term" value="C:membrane"/>
    <property type="evidence" value="ECO:0007669"/>
    <property type="project" value="InterPro"/>
</dbReference>
<dbReference type="AlphaFoldDB" id="A0A9W8ARQ0"/>
<dbReference type="InterPro" id="IPR027470">
    <property type="entry name" value="Cation_efflux_CTD"/>
</dbReference>
<dbReference type="Pfam" id="PF16916">
    <property type="entry name" value="ZT_dimer"/>
    <property type="match status" value="1"/>
</dbReference>
<evidence type="ECO:0008006" key="12">
    <source>
        <dbReference type="Google" id="ProtNLM"/>
    </source>
</evidence>
<dbReference type="GO" id="GO:0012505">
    <property type="term" value="C:endomembrane system"/>
    <property type="evidence" value="ECO:0007669"/>
    <property type="project" value="UniProtKB-SubCell"/>
</dbReference>
<dbReference type="SUPFAM" id="SSF160240">
    <property type="entry name" value="Cation efflux protein cytoplasmic domain-like"/>
    <property type="match status" value="1"/>
</dbReference>
<dbReference type="PANTHER" id="PTHR43840:SF13">
    <property type="entry name" value="CATION EFFLUX PROTEIN CYTOPLASMIC DOMAIN-CONTAINING PROTEIN"/>
    <property type="match status" value="1"/>
</dbReference>
<feature type="transmembrane region" description="Helical" evidence="7">
    <location>
        <begin position="131"/>
        <end position="157"/>
    </location>
</feature>
<evidence type="ECO:0000256" key="6">
    <source>
        <dbReference type="ARBA" id="ARBA00023136"/>
    </source>
</evidence>
<sequence length="386" mass="43145">MSNSTNEPNTSSEVAPLLTAQPQYTTIQYPLEDPLLLHRFRKSPEELELVRTQQGSKVYRFYLAQNEHIDDLLATNPRNVAEVLTENPLVDTPSNEVLLHKVRFAVNISVAVNVFLFIIQFYAAITSGSMSLFATMADAFMDLLSSVILLVTSWVMATKNHVKYPTGKARFETGGIIVFASLMATLSIELVGESIKTLVSGEHYQNVTVMSIATIVTALISKFFLFIYCRALGKYPSAKVLAQDHFNDLVVNGFGLTMCLLGAHVQWWIDPAGGILIACIIFRSWSSTALEHVMLIVGKSADPTFLQKITYVALTHDPRIVEIDTCRAYHLGHNLYVEVDIVMPPNTALKESHDIGESLQFKLESLDNVERAFVHVDYESQHRPEH</sequence>
<dbReference type="PANTHER" id="PTHR43840">
    <property type="entry name" value="MITOCHONDRIAL METAL TRANSPORTER 1-RELATED"/>
    <property type="match status" value="1"/>
</dbReference>
<keyword evidence="4 7" id="KW-1133">Transmembrane helix</keyword>
<reference evidence="10" key="1">
    <citation type="submission" date="2022-07" db="EMBL/GenBank/DDBJ databases">
        <title>Phylogenomic reconstructions and comparative analyses of Kickxellomycotina fungi.</title>
        <authorList>
            <person name="Reynolds N.K."/>
            <person name="Stajich J.E."/>
            <person name="Barry K."/>
            <person name="Grigoriev I.V."/>
            <person name="Crous P."/>
            <person name="Smith M.E."/>
        </authorList>
    </citation>
    <scope>NUCLEOTIDE SEQUENCE</scope>
    <source>
        <strain evidence="10">RSA 1196</strain>
    </source>
</reference>
<evidence type="ECO:0000259" key="8">
    <source>
        <dbReference type="Pfam" id="PF01545"/>
    </source>
</evidence>
<dbReference type="InterPro" id="IPR002524">
    <property type="entry name" value="Cation_efflux"/>
</dbReference>
<dbReference type="InterPro" id="IPR027469">
    <property type="entry name" value="Cation_efflux_TMD_sf"/>
</dbReference>
<dbReference type="Pfam" id="PF01545">
    <property type="entry name" value="Cation_efflux"/>
    <property type="match status" value="1"/>
</dbReference>
<dbReference type="GO" id="GO:0008324">
    <property type="term" value="F:monoatomic cation transmembrane transporter activity"/>
    <property type="evidence" value="ECO:0007669"/>
    <property type="project" value="InterPro"/>
</dbReference>
<keyword evidence="2" id="KW-0813">Transport</keyword>
<comment type="subcellular location">
    <subcellularLocation>
        <location evidence="1">Endomembrane system</location>
        <topology evidence="1">Multi-pass membrane protein</topology>
    </subcellularLocation>
</comment>
<dbReference type="InterPro" id="IPR036837">
    <property type="entry name" value="Cation_efflux_CTD_sf"/>
</dbReference>
<dbReference type="GO" id="GO:0098771">
    <property type="term" value="P:inorganic ion homeostasis"/>
    <property type="evidence" value="ECO:0007669"/>
    <property type="project" value="UniProtKB-ARBA"/>
</dbReference>
<feature type="domain" description="Cation efflux protein cytoplasmic" evidence="9">
    <location>
        <begin position="303"/>
        <end position="377"/>
    </location>
</feature>
<keyword evidence="11" id="KW-1185">Reference proteome</keyword>
<evidence type="ECO:0000256" key="2">
    <source>
        <dbReference type="ARBA" id="ARBA00022448"/>
    </source>
</evidence>
<dbReference type="OrthoDB" id="78296at2759"/>
<dbReference type="EMBL" id="JANBPY010000329">
    <property type="protein sequence ID" value="KAJ1967496.1"/>
    <property type="molecule type" value="Genomic_DNA"/>
</dbReference>
<evidence type="ECO:0000313" key="11">
    <source>
        <dbReference type="Proteomes" id="UP001150925"/>
    </source>
</evidence>
<dbReference type="Gene3D" id="3.30.70.1350">
    <property type="entry name" value="Cation efflux protein, cytoplasmic domain"/>
    <property type="match status" value="1"/>
</dbReference>
<keyword evidence="6 7" id="KW-0472">Membrane</keyword>
<evidence type="ECO:0000256" key="3">
    <source>
        <dbReference type="ARBA" id="ARBA00022692"/>
    </source>
</evidence>
<accession>A0A9W8ARQ0</accession>
<feature type="transmembrane region" description="Helical" evidence="7">
    <location>
        <begin position="208"/>
        <end position="228"/>
    </location>
</feature>
<feature type="transmembrane region" description="Helical" evidence="7">
    <location>
        <begin position="249"/>
        <end position="269"/>
    </location>
</feature>
<dbReference type="FunFam" id="3.30.70.1350:FF:000001">
    <property type="entry name" value="Metal tolerance protein 11"/>
    <property type="match status" value="1"/>
</dbReference>
<evidence type="ECO:0000256" key="1">
    <source>
        <dbReference type="ARBA" id="ARBA00004127"/>
    </source>
</evidence>
<dbReference type="FunFam" id="1.20.1510.10:FF:000005">
    <property type="entry name" value="Putative Cation diffusion facilitator 1"/>
    <property type="match status" value="1"/>
</dbReference>
<gene>
    <name evidence="10" type="ORF">IWQ62_001827</name>
</gene>
<dbReference type="InterPro" id="IPR058533">
    <property type="entry name" value="Cation_efflux_TM"/>
</dbReference>
<protein>
    <recommendedName>
        <fullName evidence="12">Cation efflux protein cytoplasmic domain-containing protein</fullName>
    </recommendedName>
</protein>
<dbReference type="Proteomes" id="UP001150925">
    <property type="component" value="Unassembled WGS sequence"/>
</dbReference>
<feature type="transmembrane region" description="Helical" evidence="7">
    <location>
        <begin position="169"/>
        <end position="188"/>
    </location>
</feature>